<evidence type="ECO:0000313" key="10">
    <source>
        <dbReference type="EMBL" id="EME47435.1"/>
    </source>
</evidence>
<dbReference type="AlphaFoldDB" id="N1PYF2"/>
<evidence type="ECO:0000256" key="9">
    <source>
        <dbReference type="SAM" id="Phobius"/>
    </source>
</evidence>
<dbReference type="GO" id="GO:1903425">
    <property type="term" value="F:fluoride transmembrane transporter activity"/>
    <property type="evidence" value="ECO:0007669"/>
    <property type="project" value="TreeGrafter"/>
</dbReference>
<dbReference type="Pfam" id="PF02537">
    <property type="entry name" value="CRCB"/>
    <property type="match status" value="2"/>
</dbReference>
<sequence length="372" mass="39785">TELYTVSYLIFFSILGTLARLAVQWLTFYPGAPVTTPVLWANVGGSYIMGFLSEDQGLFRGKAHEAALSENQSDETRLDKATITKHKKTIPLYIGLATGFCGSFTSFSSFARDFFLAASNILPAPIYHTYISQAGVVGPSQTVSRNGGYSFEAYIAVILSTLALSLGALIVGAQTAIMLDHVTPAIPTRLARRIIDPLFIFLGWGCWLGAVFLAIFPPDRPGGPASRGSWANETWRGEVILALVFAPLGALLRFYASLKLNGLVAAFPLGTFAVNMFGTAVEGMCYDIQHVGVGVMDGQIGGGRIGCQILQGIMDGFCGCLTTVSTWVSEINGLKRKHGYLYAVASVGCATGLMIIIMGSVRWSIGFSEPAC</sequence>
<feature type="transmembrane region" description="Helical" evidence="9">
    <location>
        <begin position="194"/>
        <end position="215"/>
    </location>
</feature>
<keyword evidence="11" id="KW-1185">Reference proteome</keyword>
<evidence type="ECO:0000256" key="1">
    <source>
        <dbReference type="ARBA" id="ARBA00002598"/>
    </source>
</evidence>
<evidence type="ECO:0000256" key="4">
    <source>
        <dbReference type="ARBA" id="ARBA00022692"/>
    </source>
</evidence>
<dbReference type="eggNOG" id="ENOG502QT5F">
    <property type="taxonomic scope" value="Eukaryota"/>
</dbReference>
<dbReference type="STRING" id="675120.N1PYF2"/>
<comment type="catalytic activity">
    <reaction evidence="8">
        <text>fluoride(in) = fluoride(out)</text>
        <dbReference type="Rhea" id="RHEA:76159"/>
        <dbReference type="ChEBI" id="CHEBI:17051"/>
    </reaction>
    <physiologicalReaction direction="left-to-right" evidence="8">
        <dbReference type="Rhea" id="RHEA:76160"/>
    </physiologicalReaction>
</comment>
<feature type="non-terminal residue" evidence="10">
    <location>
        <position position="372"/>
    </location>
</feature>
<keyword evidence="6 9" id="KW-0472">Membrane</keyword>
<dbReference type="Proteomes" id="UP000016933">
    <property type="component" value="Unassembled WGS sequence"/>
</dbReference>
<feature type="transmembrane region" description="Helical" evidence="9">
    <location>
        <begin position="340"/>
        <end position="361"/>
    </location>
</feature>
<feature type="transmembrane region" description="Helical" evidence="9">
    <location>
        <begin position="153"/>
        <end position="173"/>
    </location>
</feature>
<protein>
    <submittedName>
        <fullName evidence="10">Uncharacterized protein</fullName>
    </submittedName>
</protein>
<feature type="transmembrane region" description="Helical" evidence="9">
    <location>
        <begin position="6"/>
        <end position="23"/>
    </location>
</feature>
<comment type="similarity">
    <text evidence="7">Belongs to the fluoride channel Fluc/FEX (TC 1.A.43) family.</text>
</comment>
<reference evidence="10 11" key="2">
    <citation type="journal article" date="2012" name="PLoS Pathog.">
        <title>Diverse lifestyles and strategies of plant pathogenesis encoded in the genomes of eighteen Dothideomycetes fungi.</title>
        <authorList>
            <person name="Ohm R.A."/>
            <person name="Feau N."/>
            <person name="Henrissat B."/>
            <person name="Schoch C.L."/>
            <person name="Horwitz B.A."/>
            <person name="Barry K.W."/>
            <person name="Condon B.J."/>
            <person name="Copeland A.C."/>
            <person name="Dhillon B."/>
            <person name="Glaser F."/>
            <person name="Hesse C.N."/>
            <person name="Kosti I."/>
            <person name="LaButti K."/>
            <person name="Lindquist E.A."/>
            <person name="Lucas S."/>
            <person name="Salamov A.A."/>
            <person name="Bradshaw R.E."/>
            <person name="Ciuffetti L."/>
            <person name="Hamelin R.C."/>
            <person name="Kema G.H.J."/>
            <person name="Lawrence C."/>
            <person name="Scott J.A."/>
            <person name="Spatafora J.W."/>
            <person name="Turgeon B.G."/>
            <person name="de Wit P.J.G.M."/>
            <person name="Zhong S."/>
            <person name="Goodwin S.B."/>
            <person name="Grigoriev I.V."/>
        </authorList>
    </citation>
    <scope>NUCLEOTIDE SEQUENCE [LARGE SCALE GENOMIC DNA]</scope>
    <source>
        <strain evidence="11">NZE10 / CBS 128990</strain>
    </source>
</reference>
<accession>N1PYF2</accession>
<dbReference type="HOGENOM" id="CLU_030507_1_1_1"/>
<organism evidence="10 11">
    <name type="scientific">Dothistroma septosporum (strain NZE10 / CBS 128990)</name>
    <name type="common">Red band needle blight fungus</name>
    <name type="synonym">Mycosphaerella pini</name>
    <dbReference type="NCBI Taxonomy" id="675120"/>
    <lineage>
        <taxon>Eukaryota</taxon>
        <taxon>Fungi</taxon>
        <taxon>Dikarya</taxon>
        <taxon>Ascomycota</taxon>
        <taxon>Pezizomycotina</taxon>
        <taxon>Dothideomycetes</taxon>
        <taxon>Dothideomycetidae</taxon>
        <taxon>Mycosphaerellales</taxon>
        <taxon>Mycosphaerellaceae</taxon>
        <taxon>Dothistroma</taxon>
    </lineage>
</organism>
<keyword evidence="3" id="KW-1003">Cell membrane</keyword>
<evidence type="ECO:0000256" key="3">
    <source>
        <dbReference type="ARBA" id="ARBA00022475"/>
    </source>
</evidence>
<dbReference type="OrthoDB" id="409792at2759"/>
<evidence type="ECO:0000256" key="7">
    <source>
        <dbReference type="ARBA" id="ARBA00035120"/>
    </source>
</evidence>
<comment type="subcellular location">
    <subcellularLocation>
        <location evidence="2">Cell membrane</location>
        <topology evidence="2">Multi-pass membrane protein</topology>
    </subcellularLocation>
</comment>
<dbReference type="PANTHER" id="PTHR28259:SF1">
    <property type="entry name" value="FLUORIDE EXPORT PROTEIN 1-RELATED"/>
    <property type="match status" value="1"/>
</dbReference>
<comment type="function">
    <text evidence="1">Fluoride channel required for the rapid expulsion of cytoplasmic fluoride.</text>
</comment>
<keyword evidence="5 9" id="KW-1133">Transmembrane helix</keyword>
<evidence type="ECO:0000256" key="2">
    <source>
        <dbReference type="ARBA" id="ARBA00004651"/>
    </source>
</evidence>
<evidence type="ECO:0000256" key="5">
    <source>
        <dbReference type="ARBA" id="ARBA00022989"/>
    </source>
</evidence>
<keyword evidence="4 9" id="KW-0812">Transmembrane</keyword>
<reference evidence="11" key="1">
    <citation type="journal article" date="2012" name="PLoS Genet.">
        <title>The genomes of the fungal plant pathogens Cladosporium fulvum and Dothistroma septosporum reveal adaptation to different hosts and lifestyles but also signatures of common ancestry.</title>
        <authorList>
            <person name="de Wit P.J.G.M."/>
            <person name="van der Burgt A."/>
            <person name="Oekmen B."/>
            <person name="Stergiopoulos I."/>
            <person name="Abd-Elsalam K.A."/>
            <person name="Aerts A.L."/>
            <person name="Bahkali A.H."/>
            <person name="Beenen H.G."/>
            <person name="Chettri P."/>
            <person name="Cox M.P."/>
            <person name="Datema E."/>
            <person name="de Vries R.P."/>
            <person name="Dhillon B."/>
            <person name="Ganley A.R."/>
            <person name="Griffiths S.A."/>
            <person name="Guo Y."/>
            <person name="Hamelin R.C."/>
            <person name="Henrissat B."/>
            <person name="Kabir M.S."/>
            <person name="Jashni M.K."/>
            <person name="Kema G."/>
            <person name="Klaubauf S."/>
            <person name="Lapidus A."/>
            <person name="Levasseur A."/>
            <person name="Lindquist E."/>
            <person name="Mehrabi R."/>
            <person name="Ohm R.A."/>
            <person name="Owen T.J."/>
            <person name="Salamov A."/>
            <person name="Schwelm A."/>
            <person name="Schijlen E."/>
            <person name="Sun H."/>
            <person name="van den Burg H.A."/>
            <person name="van Ham R.C.H.J."/>
            <person name="Zhang S."/>
            <person name="Goodwin S.B."/>
            <person name="Grigoriev I.V."/>
            <person name="Collemare J."/>
            <person name="Bradshaw R.E."/>
        </authorList>
    </citation>
    <scope>NUCLEOTIDE SEQUENCE [LARGE SCALE GENOMIC DNA]</scope>
    <source>
        <strain evidence="11">NZE10 / CBS 128990</strain>
    </source>
</reference>
<dbReference type="PANTHER" id="PTHR28259">
    <property type="entry name" value="FLUORIDE EXPORT PROTEIN 1-RELATED"/>
    <property type="match status" value="1"/>
</dbReference>
<feature type="transmembrane region" description="Helical" evidence="9">
    <location>
        <begin position="235"/>
        <end position="256"/>
    </location>
</feature>
<dbReference type="GO" id="GO:0005886">
    <property type="term" value="C:plasma membrane"/>
    <property type="evidence" value="ECO:0007669"/>
    <property type="project" value="UniProtKB-SubCell"/>
</dbReference>
<feature type="non-terminal residue" evidence="10">
    <location>
        <position position="1"/>
    </location>
</feature>
<gene>
    <name evidence="10" type="ORF">DOTSEDRAFT_114947</name>
</gene>
<evidence type="ECO:0000313" key="11">
    <source>
        <dbReference type="Proteomes" id="UP000016933"/>
    </source>
</evidence>
<name>N1PYF2_DOTSN</name>
<dbReference type="InterPro" id="IPR003691">
    <property type="entry name" value="FluC"/>
</dbReference>
<feature type="transmembrane region" description="Helical" evidence="9">
    <location>
        <begin position="90"/>
        <end position="111"/>
    </location>
</feature>
<evidence type="ECO:0000256" key="8">
    <source>
        <dbReference type="ARBA" id="ARBA00035585"/>
    </source>
</evidence>
<proteinExistence type="inferred from homology"/>
<evidence type="ECO:0000256" key="6">
    <source>
        <dbReference type="ARBA" id="ARBA00023136"/>
    </source>
</evidence>
<dbReference type="OMA" id="CYDLQHV"/>
<dbReference type="EMBL" id="KB446536">
    <property type="protein sequence ID" value="EME47435.1"/>
    <property type="molecule type" value="Genomic_DNA"/>
</dbReference>